<evidence type="ECO:0000313" key="2">
    <source>
        <dbReference type="EMBL" id="THW47801.1"/>
    </source>
</evidence>
<protein>
    <recommendedName>
        <fullName evidence="1">Apple domain-containing protein</fullName>
    </recommendedName>
</protein>
<proteinExistence type="predicted"/>
<dbReference type="Gene3D" id="3.50.4.10">
    <property type="entry name" value="Hepatocyte Growth Factor"/>
    <property type="match status" value="1"/>
</dbReference>
<comment type="caution">
    <text evidence="2">The sequence shown here is derived from an EMBL/GenBank/DDBJ whole genome shotgun (WGS) entry which is preliminary data.</text>
</comment>
<sequence>MAWWWLLSSLDQEEYSRSINFANMHRAVTALAALAALTGAQSTSTIDVDAIVVPAPSEVFVLPVVYVTAENAPAVTATTLTGTATASSDPLATNVFDSKGDVAVALSSASVLATATTPDFSKRAATCVPQPSGIAYSSVPDSAAGFVADTYYNSQAVLASVPTGWVQSFAGINASNSADKYMGFSLLTSYDPKACMDKCTAVSGCNSVNIYFERDPSTSVDASCSNPPSVINVKCVLWGGVVATANANNFGQLRGDFQVLIAGSAGYMKSAFAAALAAQPSATSSLPSTATDAADNVYNIYASSDSTQGSYTNAQALTSYKDCMDFCDNDSKCNAWTYVGGTNGLGPGSCWLKSKLGSPSPAGANVVSGSKNGKVTTTYSTTDPTSTPFYIKISRSGTSADNKYIFISSANGQSKLVSNPADATKFVVNQRNNYMLAQTGSAAGLAFALSPTTSATSPLYFAKQGVAAQSYFSCAVQPNGDAACSVNGVGIAGTVCAADNYSSIQLITGGWPSSCLWVLWSFISA</sequence>
<dbReference type="PANTHER" id="PTHR36578">
    <property type="entry name" value="CHROMOSOME 15, WHOLE GENOME SHOTGUN SEQUENCE"/>
    <property type="match status" value="1"/>
</dbReference>
<accession>A0A4S8Y7N8</accession>
<organism evidence="2 3">
    <name type="scientific">Aureobasidium pullulans</name>
    <name type="common">Black yeast</name>
    <name type="synonym">Pullularia pullulans</name>
    <dbReference type="NCBI Taxonomy" id="5580"/>
    <lineage>
        <taxon>Eukaryota</taxon>
        <taxon>Fungi</taxon>
        <taxon>Dikarya</taxon>
        <taxon>Ascomycota</taxon>
        <taxon>Pezizomycotina</taxon>
        <taxon>Dothideomycetes</taxon>
        <taxon>Dothideomycetidae</taxon>
        <taxon>Dothideales</taxon>
        <taxon>Saccotheciaceae</taxon>
        <taxon>Aureobasidium</taxon>
    </lineage>
</organism>
<dbReference type="Pfam" id="PF14295">
    <property type="entry name" value="PAN_4"/>
    <property type="match status" value="2"/>
</dbReference>
<evidence type="ECO:0000313" key="3">
    <source>
        <dbReference type="Proteomes" id="UP000310687"/>
    </source>
</evidence>
<gene>
    <name evidence="2" type="ORF">D6D22_02427</name>
</gene>
<reference evidence="2 3" key="1">
    <citation type="submission" date="2018-10" db="EMBL/GenBank/DDBJ databases">
        <title>Fifty Aureobasidium pullulans genomes reveal a recombining polyextremotolerant generalist.</title>
        <authorList>
            <person name="Gostincar C."/>
            <person name="Turk M."/>
            <person name="Zajc J."/>
            <person name="Gunde-Cimerman N."/>
        </authorList>
    </citation>
    <scope>NUCLEOTIDE SEQUENCE [LARGE SCALE GENOMIC DNA]</scope>
    <source>
        <strain evidence="2 3">EXF-11013</strain>
    </source>
</reference>
<feature type="domain" description="Apple" evidence="1">
    <location>
        <begin position="318"/>
        <end position="353"/>
    </location>
</feature>
<evidence type="ECO:0000259" key="1">
    <source>
        <dbReference type="Pfam" id="PF14295"/>
    </source>
</evidence>
<dbReference type="PANTHER" id="PTHR36578:SF1">
    <property type="entry name" value="APPLE DOMAIN-CONTAINING PROTEIN"/>
    <property type="match status" value="1"/>
</dbReference>
<dbReference type="AlphaFoldDB" id="A0A4S8Y7N8"/>
<feature type="domain" description="Apple" evidence="1">
    <location>
        <begin position="180"/>
        <end position="208"/>
    </location>
</feature>
<dbReference type="EMBL" id="QZAL01000021">
    <property type="protein sequence ID" value="THW47801.1"/>
    <property type="molecule type" value="Genomic_DNA"/>
</dbReference>
<name>A0A4S8Y7N8_AURPU</name>
<dbReference type="SUPFAM" id="SSF57414">
    <property type="entry name" value="Hairpin loop containing domain-like"/>
    <property type="match status" value="1"/>
</dbReference>
<dbReference type="Proteomes" id="UP000310687">
    <property type="component" value="Unassembled WGS sequence"/>
</dbReference>
<dbReference type="InterPro" id="IPR003609">
    <property type="entry name" value="Pan_app"/>
</dbReference>